<dbReference type="EMBL" id="CP060713">
    <property type="protein sequence ID" value="QNN53017.1"/>
    <property type="molecule type" value="Genomic_DNA"/>
</dbReference>
<dbReference type="Pfam" id="PF13830">
    <property type="entry name" value="DUF4192"/>
    <property type="match status" value="1"/>
</dbReference>
<evidence type="ECO:0000256" key="1">
    <source>
        <dbReference type="SAM" id="MobiDB-lite"/>
    </source>
</evidence>
<dbReference type="Proteomes" id="UP000515947">
    <property type="component" value="Chromosome"/>
</dbReference>
<reference evidence="2 3" key="1">
    <citation type="submission" date="2020-08" db="EMBL/GenBank/DDBJ databases">
        <title>Genome sequence of Nocardioides mesophilus KACC 16243T.</title>
        <authorList>
            <person name="Hyun D.-W."/>
            <person name="Bae J.-W."/>
        </authorList>
    </citation>
    <scope>NUCLEOTIDE SEQUENCE [LARGE SCALE GENOMIC DNA]</scope>
    <source>
        <strain evidence="2 3">KACC 16243</strain>
    </source>
</reference>
<organism evidence="2 3">
    <name type="scientific">Nocardioides mesophilus</name>
    <dbReference type="NCBI Taxonomy" id="433659"/>
    <lineage>
        <taxon>Bacteria</taxon>
        <taxon>Bacillati</taxon>
        <taxon>Actinomycetota</taxon>
        <taxon>Actinomycetes</taxon>
        <taxon>Propionibacteriales</taxon>
        <taxon>Nocardioidaceae</taxon>
        <taxon>Nocardioides</taxon>
    </lineage>
</organism>
<name>A0A7G9RBP2_9ACTN</name>
<feature type="compositionally biased region" description="Basic and acidic residues" evidence="1">
    <location>
        <begin position="178"/>
        <end position="187"/>
    </location>
</feature>
<feature type="region of interest" description="Disordered" evidence="1">
    <location>
        <begin position="178"/>
        <end position="201"/>
    </location>
</feature>
<accession>A0A7G9RBP2</accession>
<protein>
    <submittedName>
        <fullName evidence="2">DUF4192 domain-containing protein</fullName>
    </submittedName>
</protein>
<gene>
    <name evidence="2" type="ORF">H9L09_00430</name>
</gene>
<dbReference type="InterPro" id="IPR025447">
    <property type="entry name" value="DUF4192"/>
</dbReference>
<dbReference type="RefSeq" id="WP_187578859.1">
    <property type="nucleotide sequence ID" value="NZ_CP060713.1"/>
</dbReference>
<keyword evidence="3" id="KW-1185">Reference proteome</keyword>
<proteinExistence type="predicted"/>
<evidence type="ECO:0000313" key="3">
    <source>
        <dbReference type="Proteomes" id="UP000515947"/>
    </source>
</evidence>
<sequence length="343" mass="37305">MTETTILRAKSPTDLLACVPMLLGFHPERSVVMLSTGPARVPIHARVDLPADAAADEEIEDLAEELAGVAYANGVLTVAVLLYTDDELLAHAVGTRLARHLGVARVELLTVVRADGARWFQHDEDGSLLPGHGTAYDLATHPFTVQALVRGRVVHPSRAALRDSLAPTHPETLEQVRREAAAHEDRLSAAARRPPGSPAPARLREHLVAEGRWVQRRVRRFVDDRESLSAADTGRLLTALRTIEIRDVAWAEITHESVDRHVDLWRDVVRHSPRELLAAPAALLAFAAWISGDGALAWCAVDRCHEADPGYSMAGLVTQTLAAAVPPRSWRPLDPGGLSLFAD</sequence>
<dbReference type="AlphaFoldDB" id="A0A7G9RBP2"/>
<evidence type="ECO:0000313" key="2">
    <source>
        <dbReference type="EMBL" id="QNN53017.1"/>
    </source>
</evidence>
<dbReference type="KEGG" id="nmes:H9L09_00430"/>